<feature type="compositionally biased region" description="Basic and acidic residues" evidence="5">
    <location>
        <begin position="15"/>
        <end position="30"/>
    </location>
</feature>
<reference evidence="8" key="2">
    <citation type="submission" date="2015-06" db="UniProtKB">
        <authorList>
            <consortium name="EnsemblMetazoa"/>
        </authorList>
    </citation>
    <scope>IDENTIFICATION</scope>
</reference>
<evidence type="ECO:0000256" key="5">
    <source>
        <dbReference type="SAM" id="MobiDB-lite"/>
    </source>
</evidence>
<keyword evidence="9" id="KW-1185">Reference proteome</keyword>
<protein>
    <recommendedName>
        <fullName evidence="7">Amino acid transporter transmembrane domain-containing protein</fullName>
    </recommendedName>
</protein>
<organism evidence="8 9">
    <name type="scientific">Megaselia scalaris</name>
    <name type="common">Humpbacked fly</name>
    <name type="synonym">Phora scalaris</name>
    <dbReference type="NCBI Taxonomy" id="36166"/>
    <lineage>
        <taxon>Eukaryota</taxon>
        <taxon>Metazoa</taxon>
        <taxon>Ecdysozoa</taxon>
        <taxon>Arthropoda</taxon>
        <taxon>Hexapoda</taxon>
        <taxon>Insecta</taxon>
        <taxon>Pterygota</taxon>
        <taxon>Neoptera</taxon>
        <taxon>Endopterygota</taxon>
        <taxon>Diptera</taxon>
        <taxon>Brachycera</taxon>
        <taxon>Muscomorpha</taxon>
        <taxon>Platypezoidea</taxon>
        <taxon>Phoridae</taxon>
        <taxon>Megaseliini</taxon>
        <taxon>Megaselia</taxon>
    </lineage>
</organism>
<dbReference type="EMBL" id="CAQQ02058757">
    <property type="status" value="NOT_ANNOTATED_CDS"/>
    <property type="molecule type" value="Genomic_DNA"/>
</dbReference>
<sequence length="168" mass="17871">MSADIEKNSQNNKSENVEKPAKKEDPHGSSDHPTSYAETMMHMMKGNVGAGLFAMGDAFKNGGIVVSPFLTLILAVICVHCEHILVIIAVAEAVPKLGLFISLIGSLCSTALALIVPSLLELIVKSDKPKGPGRTIFIKNSLIILLGFLGTVTGTYQSLSDIIAEFFS</sequence>
<dbReference type="HOGENOM" id="CLU_1588352_0_0_1"/>
<dbReference type="STRING" id="36166.T1GGR6"/>
<dbReference type="GO" id="GO:0005774">
    <property type="term" value="C:vacuolar membrane"/>
    <property type="evidence" value="ECO:0007669"/>
    <property type="project" value="TreeGrafter"/>
</dbReference>
<dbReference type="Proteomes" id="UP000015102">
    <property type="component" value="Unassembled WGS sequence"/>
</dbReference>
<keyword evidence="2 6" id="KW-0812">Transmembrane</keyword>
<evidence type="ECO:0000256" key="1">
    <source>
        <dbReference type="ARBA" id="ARBA00004141"/>
    </source>
</evidence>
<proteinExistence type="predicted"/>
<dbReference type="PANTHER" id="PTHR22950">
    <property type="entry name" value="AMINO ACID TRANSPORTER"/>
    <property type="match status" value="1"/>
</dbReference>
<dbReference type="PANTHER" id="PTHR22950:SF349">
    <property type="entry name" value="AMINO ACID TRANSPORTER TRANSMEMBRANE DOMAIN-CONTAINING PROTEIN"/>
    <property type="match status" value="1"/>
</dbReference>
<dbReference type="EMBL" id="CAQQ02058758">
    <property type="status" value="NOT_ANNOTATED_CDS"/>
    <property type="molecule type" value="Genomic_DNA"/>
</dbReference>
<reference evidence="9" key="1">
    <citation type="submission" date="2013-02" db="EMBL/GenBank/DDBJ databases">
        <authorList>
            <person name="Hughes D."/>
        </authorList>
    </citation>
    <scope>NUCLEOTIDE SEQUENCE</scope>
    <source>
        <strain>Durham</strain>
        <strain evidence="9">NC isolate 2 -- Noor lab</strain>
    </source>
</reference>
<feature type="transmembrane region" description="Helical" evidence="6">
    <location>
        <begin position="97"/>
        <end position="124"/>
    </location>
</feature>
<evidence type="ECO:0000256" key="6">
    <source>
        <dbReference type="SAM" id="Phobius"/>
    </source>
</evidence>
<feature type="transmembrane region" description="Helical" evidence="6">
    <location>
        <begin position="136"/>
        <end position="159"/>
    </location>
</feature>
<evidence type="ECO:0000313" key="8">
    <source>
        <dbReference type="EnsemblMetazoa" id="MESCA002593-PA"/>
    </source>
</evidence>
<name>T1GGR6_MEGSC</name>
<comment type="subcellular location">
    <subcellularLocation>
        <location evidence="1">Membrane</location>
        <topology evidence="1">Multi-pass membrane protein</topology>
    </subcellularLocation>
</comment>
<dbReference type="InterPro" id="IPR013057">
    <property type="entry name" value="AA_transpt_TM"/>
</dbReference>
<keyword evidence="4 6" id="KW-0472">Membrane</keyword>
<feature type="region of interest" description="Disordered" evidence="5">
    <location>
        <begin position="1"/>
        <end position="35"/>
    </location>
</feature>
<dbReference type="Pfam" id="PF01490">
    <property type="entry name" value="Aa_trans"/>
    <property type="match status" value="1"/>
</dbReference>
<evidence type="ECO:0000256" key="3">
    <source>
        <dbReference type="ARBA" id="ARBA00022989"/>
    </source>
</evidence>
<keyword evidence="3 6" id="KW-1133">Transmembrane helix</keyword>
<evidence type="ECO:0000313" key="9">
    <source>
        <dbReference type="Proteomes" id="UP000015102"/>
    </source>
</evidence>
<dbReference type="GO" id="GO:0015179">
    <property type="term" value="F:L-amino acid transmembrane transporter activity"/>
    <property type="evidence" value="ECO:0007669"/>
    <property type="project" value="TreeGrafter"/>
</dbReference>
<evidence type="ECO:0000256" key="2">
    <source>
        <dbReference type="ARBA" id="ARBA00022692"/>
    </source>
</evidence>
<dbReference type="AlphaFoldDB" id="T1GGR6"/>
<dbReference type="EnsemblMetazoa" id="MESCA002593-RA">
    <property type="protein sequence ID" value="MESCA002593-PA"/>
    <property type="gene ID" value="MESCA002593"/>
</dbReference>
<accession>T1GGR6</accession>
<evidence type="ECO:0000256" key="4">
    <source>
        <dbReference type="ARBA" id="ARBA00023136"/>
    </source>
</evidence>
<feature type="transmembrane region" description="Helical" evidence="6">
    <location>
        <begin position="69"/>
        <end position="91"/>
    </location>
</feature>
<evidence type="ECO:0000259" key="7">
    <source>
        <dbReference type="Pfam" id="PF01490"/>
    </source>
</evidence>
<feature type="domain" description="Amino acid transporter transmembrane" evidence="7">
    <location>
        <begin position="84"/>
        <end position="159"/>
    </location>
</feature>